<evidence type="ECO:0000313" key="2">
    <source>
        <dbReference type="EMBL" id="KMS94163.1"/>
    </source>
</evidence>
<evidence type="ECO:0000313" key="3">
    <source>
        <dbReference type="Proteomes" id="UP000035740"/>
    </source>
</evidence>
<evidence type="ECO:0008006" key="4">
    <source>
        <dbReference type="Google" id="ProtNLM"/>
    </source>
</evidence>
<dbReference type="EMBL" id="KQ095644">
    <property type="protein sequence ID" value="KMS94163.1"/>
    <property type="molecule type" value="Genomic_DNA"/>
</dbReference>
<proteinExistence type="inferred from homology"/>
<dbReference type="GO" id="GO:0032797">
    <property type="term" value="C:SMN complex"/>
    <property type="evidence" value="ECO:0007669"/>
    <property type="project" value="TreeGrafter"/>
</dbReference>
<organism evidence="2 3">
    <name type="scientific">Beta vulgaris subsp. vulgaris</name>
    <name type="common">Beet</name>
    <dbReference type="NCBI Taxonomy" id="3555"/>
    <lineage>
        <taxon>Eukaryota</taxon>
        <taxon>Viridiplantae</taxon>
        <taxon>Streptophyta</taxon>
        <taxon>Embryophyta</taxon>
        <taxon>Tracheophyta</taxon>
        <taxon>Spermatophyta</taxon>
        <taxon>Magnoliopsida</taxon>
        <taxon>eudicotyledons</taxon>
        <taxon>Gunneridae</taxon>
        <taxon>Pentapetalae</taxon>
        <taxon>Caryophyllales</taxon>
        <taxon>Chenopodiaceae</taxon>
        <taxon>Betoideae</taxon>
        <taxon>Beta</taxon>
    </lineage>
</organism>
<keyword evidence="3" id="KW-1185">Reference proteome</keyword>
<dbReference type="InterPro" id="IPR035426">
    <property type="entry name" value="Gemin2/Brr1"/>
</dbReference>
<dbReference type="Proteomes" id="UP000035740">
    <property type="component" value="Unassembled WGS sequence"/>
</dbReference>
<dbReference type="AlphaFoldDB" id="A0A0J8B2S5"/>
<dbReference type="GO" id="GO:0000387">
    <property type="term" value="P:spliceosomal snRNP assembly"/>
    <property type="evidence" value="ECO:0007669"/>
    <property type="project" value="InterPro"/>
</dbReference>
<reference evidence="2 3" key="1">
    <citation type="journal article" date="2014" name="Nature">
        <title>The genome of the recently domesticated crop plant sugar beet (Beta vulgaris).</title>
        <authorList>
            <person name="Dohm J.C."/>
            <person name="Minoche A.E."/>
            <person name="Holtgrawe D."/>
            <person name="Capella-Gutierrez S."/>
            <person name="Zakrzewski F."/>
            <person name="Tafer H."/>
            <person name="Rupp O."/>
            <person name="Sorensen T.R."/>
            <person name="Stracke R."/>
            <person name="Reinhardt R."/>
            <person name="Goesmann A."/>
            <person name="Kraft T."/>
            <person name="Schulz B."/>
            <person name="Stadler P.F."/>
            <person name="Schmidt T."/>
            <person name="Gabaldon T."/>
            <person name="Lehrach H."/>
            <person name="Weisshaar B."/>
            <person name="Himmelbauer H."/>
        </authorList>
    </citation>
    <scope>NUCLEOTIDE SEQUENCE [LARGE SCALE GENOMIC DNA]</scope>
    <source>
        <tissue evidence="2">Taproot</tissue>
    </source>
</reference>
<evidence type="ECO:0000256" key="1">
    <source>
        <dbReference type="ARBA" id="ARBA00025758"/>
    </source>
</evidence>
<protein>
    <recommendedName>
        <fullName evidence="4">Gem-associated protein 2</fullName>
    </recommendedName>
</protein>
<dbReference type="GO" id="GO:0005634">
    <property type="term" value="C:nucleus"/>
    <property type="evidence" value="ECO:0007669"/>
    <property type="project" value="TreeGrafter"/>
</dbReference>
<dbReference type="PANTHER" id="PTHR12794">
    <property type="entry name" value="GEMIN2"/>
    <property type="match status" value="1"/>
</dbReference>
<dbReference type="Gramene" id="KMS94163">
    <property type="protein sequence ID" value="KMS94163"/>
    <property type="gene ID" value="BVRB_024170"/>
</dbReference>
<dbReference type="Gene3D" id="1.20.58.1070">
    <property type="match status" value="1"/>
</dbReference>
<sequence>MTDQALLPNPAWANEFIKQFIRLRSTLSELSERIPLPVPTEQRTPLPHPNNVKAWCQRMMDENQLPILAEIVRIDQVNTRAALKHLVELVRADNEKDLLTSVMVWLWALLMRLDALLLPDTAAVLRNLFRALATRRSMMDADDDMLGAVNIALTIIHRVFGQSIPMNDNR</sequence>
<accession>A0A0J8B2S5</accession>
<dbReference type="Pfam" id="PF04938">
    <property type="entry name" value="SIP1"/>
    <property type="match status" value="1"/>
</dbReference>
<name>A0A0J8B2S5_BETVV</name>
<gene>
    <name evidence="2" type="ORF">BVRB_024170</name>
</gene>
<comment type="similarity">
    <text evidence="1">Belongs to the gemin-2 family.</text>
</comment>
<dbReference type="PANTHER" id="PTHR12794:SF0">
    <property type="entry name" value="GEM-ASSOCIATED PROTEIN 2"/>
    <property type="match status" value="1"/>
</dbReference>